<dbReference type="InterPro" id="IPR036138">
    <property type="entry name" value="PBP_dimer_sf"/>
</dbReference>
<comment type="similarity">
    <text evidence="2">Belongs to the transpeptidase family.</text>
</comment>
<dbReference type="SUPFAM" id="SSF56601">
    <property type="entry name" value="beta-lactamase/transpeptidase-like"/>
    <property type="match status" value="1"/>
</dbReference>
<dbReference type="Pfam" id="PF03717">
    <property type="entry name" value="PBP_dimer"/>
    <property type="match status" value="1"/>
</dbReference>
<dbReference type="RefSeq" id="WP_139168403.1">
    <property type="nucleotide sequence ID" value="NZ_FNHW01000001.1"/>
</dbReference>
<dbReference type="InterPro" id="IPR005311">
    <property type="entry name" value="PBP_dimer"/>
</dbReference>
<dbReference type="Gene3D" id="3.90.1310.10">
    <property type="entry name" value="Penicillin-binding protein 2a (Domain 2)"/>
    <property type="match status" value="1"/>
</dbReference>
<dbReference type="Pfam" id="PF05223">
    <property type="entry name" value="MecA_N"/>
    <property type="match status" value="1"/>
</dbReference>
<protein>
    <submittedName>
        <fullName evidence="8">Penicillin-binding protein</fullName>
    </submittedName>
</protein>
<feature type="domain" description="Penicillin-binding protein dimerisation" evidence="6">
    <location>
        <begin position="155"/>
        <end position="321"/>
    </location>
</feature>
<dbReference type="InterPro" id="IPR050515">
    <property type="entry name" value="Beta-lactam/transpept"/>
</dbReference>
<feature type="domain" description="NTF2-like N-terminal transpeptidase" evidence="7">
    <location>
        <begin position="25"/>
        <end position="148"/>
    </location>
</feature>
<dbReference type="GO" id="GO:0071972">
    <property type="term" value="F:peptidoglycan L,D-transpeptidase activity"/>
    <property type="evidence" value="ECO:0007669"/>
    <property type="project" value="TreeGrafter"/>
</dbReference>
<dbReference type="GO" id="GO:0046677">
    <property type="term" value="P:response to antibiotic"/>
    <property type="evidence" value="ECO:0007669"/>
    <property type="project" value="InterPro"/>
</dbReference>
<feature type="domain" description="Penicillin-binding protein transpeptidase" evidence="5">
    <location>
        <begin position="355"/>
        <end position="663"/>
    </location>
</feature>
<dbReference type="PANTHER" id="PTHR30627:SF25">
    <property type="entry name" value="PENICILLIN-BINDING PROTEIN 3"/>
    <property type="match status" value="1"/>
</dbReference>
<comment type="subcellular location">
    <subcellularLocation>
        <location evidence="1">Membrane</location>
    </subcellularLocation>
</comment>
<dbReference type="GO" id="GO:0009002">
    <property type="term" value="F:serine-type D-Ala-D-Ala carboxypeptidase activity"/>
    <property type="evidence" value="ECO:0007669"/>
    <property type="project" value="UniProtKB-EC"/>
</dbReference>
<dbReference type="InterPro" id="IPR012338">
    <property type="entry name" value="Beta-lactam/transpept-like"/>
</dbReference>
<dbReference type="InterPro" id="IPR001460">
    <property type="entry name" value="PCN-bd_Tpept"/>
</dbReference>
<dbReference type="PANTHER" id="PTHR30627">
    <property type="entry name" value="PEPTIDOGLYCAN D,D-TRANSPEPTIDASE"/>
    <property type="match status" value="1"/>
</dbReference>
<evidence type="ECO:0000313" key="8">
    <source>
        <dbReference type="EMBL" id="SDM96891.1"/>
    </source>
</evidence>
<dbReference type="Gene3D" id="3.10.450.100">
    <property type="entry name" value="NTF2-like, domain 1"/>
    <property type="match status" value="1"/>
</dbReference>
<evidence type="ECO:0000259" key="6">
    <source>
        <dbReference type="Pfam" id="PF03717"/>
    </source>
</evidence>
<evidence type="ECO:0000256" key="2">
    <source>
        <dbReference type="ARBA" id="ARBA00007171"/>
    </source>
</evidence>
<dbReference type="STRING" id="459525.SAMN04488137_2839"/>
<dbReference type="GO" id="GO:0071555">
    <property type="term" value="P:cell wall organization"/>
    <property type="evidence" value="ECO:0007669"/>
    <property type="project" value="TreeGrafter"/>
</dbReference>
<dbReference type="Gene3D" id="3.30.1390.30">
    <property type="entry name" value="Penicillin-binding protein 2a, domain 3"/>
    <property type="match status" value="1"/>
</dbReference>
<dbReference type="Proteomes" id="UP000199544">
    <property type="component" value="Unassembled WGS sequence"/>
</dbReference>
<dbReference type="SUPFAM" id="SSF56519">
    <property type="entry name" value="Penicillin binding protein dimerisation domain"/>
    <property type="match status" value="1"/>
</dbReference>
<feature type="signal peptide" evidence="4">
    <location>
        <begin position="1"/>
        <end position="20"/>
    </location>
</feature>
<evidence type="ECO:0000259" key="5">
    <source>
        <dbReference type="Pfam" id="PF00905"/>
    </source>
</evidence>
<dbReference type="Pfam" id="PF00905">
    <property type="entry name" value="Transpeptidase"/>
    <property type="match status" value="1"/>
</dbReference>
<keyword evidence="3" id="KW-0472">Membrane</keyword>
<proteinExistence type="inferred from homology"/>
<gene>
    <name evidence="8" type="ORF">SAMN04488137_2839</name>
</gene>
<keyword evidence="4" id="KW-0732">Signal</keyword>
<reference evidence="9" key="1">
    <citation type="submission" date="2016-10" db="EMBL/GenBank/DDBJ databases">
        <authorList>
            <person name="Varghese N."/>
            <person name="Submissions S."/>
        </authorList>
    </citation>
    <scope>NUCLEOTIDE SEQUENCE [LARGE SCALE GENOMIC DNA]</scope>
    <source>
        <strain evidence="9">CGMCC 1.6854</strain>
    </source>
</reference>
<dbReference type="Gene3D" id="3.40.710.10">
    <property type="entry name" value="DD-peptidase/beta-lactamase superfamily"/>
    <property type="match status" value="1"/>
</dbReference>
<keyword evidence="9" id="KW-1185">Reference proteome</keyword>
<dbReference type="EMBL" id="FNHW01000001">
    <property type="protein sequence ID" value="SDM96891.1"/>
    <property type="molecule type" value="Genomic_DNA"/>
</dbReference>
<evidence type="ECO:0000313" key="9">
    <source>
        <dbReference type="Proteomes" id="UP000199544"/>
    </source>
</evidence>
<sequence>MKQRLGIMLIALLLMVIAGCSDTPNPEPRIKDYMKNWQSMNFDKMYDMLSDSSKKAIKKDDFVKKYSAIYGGVNAQKISIKPVIPKEEPEPDKNGNITYTYNVKMDTVAGPVNYKHKIKMKEQEKNDKKNWYINWDYSLIFPGMEKGDKVRVQTNKAKRGEILDRNGNGLAVNGMAYQVGIVPQNLPENKEASKEELAKVLGIDKKTIDNALNASWVQPGFFVPVKTIAEGDPRLKKVEKIKGVSTQSIETRVYPYKEAASHLTGFVQPIKADELKKLQSHGYESTDMIGRRGLEKFYEKQLRGTNGGVIRIVDSGENEKRKVAEKEAVDGKSVTLNIDMYLQSDLYNQMKKDVGTASAINPKTGEVLALVNSPGFDPNDFVLGISSSKYQSLEKDPKQPMLNRFAYTYAPGSTFKPITASIGLETNKLDPNKEVQISGKKWQKKGWDKKFVTRVATVPSVDLEKALMYSDNIYFAQTALAIGKDDMVKGAEKFGFNEDIPFELDFENSSLTKDDINSEGMLADTGYGQGRVEMNILHLGLSYTPFINNGNLIAPKLEKEDKPEQKIWKKNVISSETASRIRSDLVKVVEDKRGTGYKPPLKNLVLAGKTGTAELKSKIGEKGKENGYFVAFNQKDPSLLISMMIEGVQDKGGSHYVIPKVKNSFKSYMKEKPLR</sequence>
<organism evidence="8 9">
    <name type="scientific">Fictibacillus solisalsi</name>
    <dbReference type="NCBI Taxonomy" id="459525"/>
    <lineage>
        <taxon>Bacteria</taxon>
        <taxon>Bacillati</taxon>
        <taxon>Bacillota</taxon>
        <taxon>Bacilli</taxon>
        <taxon>Bacillales</taxon>
        <taxon>Fictibacillaceae</taxon>
        <taxon>Fictibacillus</taxon>
    </lineage>
</organism>
<dbReference type="GO" id="GO:0009252">
    <property type="term" value="P:peptidoglycan biosynthetic process"/>
    <property type="evidence" value="ECO:0007669"/>
    <property type="project" value="UniProtKB-UniPathway"/>
</dbReference>
<dbReference type="UniPathway" id="UPA00219"/>
<name>A0A1G9XK74_9BACL</name>
<accession>A0A1G9XK74</accession>
<evidence type="ECO:0000256" key="3">
    <source>
        <dbReference type="ARBA" id="ARBA00023136"/>
    </source>
</evidence>
<evidence type="ECO:0000259" key="7">
    <source>
        <dbReference type="Pfam" id="PF05223"/>
    </source>
</evidence>
<dbReference type="InterPro" id="IPR032710">
    <property type="entry name" value="NTF2-like_dom_sf"/>
</dbReference>
<dbReference type="AlphaFoldDB" id="A0A1G9XK74"/>
<evidence type="ECO:0000256" key="1">
    <source>
        <dbReference type="ARBA" id="ARBA00004370"/>
    </source>
</evidence>
<dbReference type="OrthoDB" id="9766847at2"/>
<dbReference type="GO" id="GO:0008658">
    <property type="term" value="F:penicillin binding"/>
    <property type="evidence" value="ECO:0007669"/>
    <property type="project" value="InterPro"/>
</dbReference>
<evidence type="ECO:0000256" key="4">
    <source>
        <dbReference type="SAM" id="SignalP"/>
    </source>
</evidence>
<dbReference type="PROSITE" id="PS51257">
    <property type="entry name" value="PROKAR_LIPOPROTEIN"/>
    <property type="match status" value="1"/>
</dbReference>
<dbReference type="SUPFAM" id="SSF54427">
    <property type="entry name" value="NTF2-like"/>
    <property type="match status" value="1"/>
</dbReference>
<dbReference type="GO" id="GO:0005886">
    <property type="term" value="C:plasma membrane"/>
    <property type="evidence" value="ECO:0007669"/>
    <property type="project" value="TreeGrafter"/>
</dbReference>
<dbReference type="InterPro" id="IPR007887">
    <property type="entry name" value="MecA_N"/>
</dbReference>
<feature type="chain" id="PRO_5011621241" evidence="4">
    <location>
        <begin position="21"/>
        <end position="675"/>
    </location>
</feature>